<protein>
    <recommendedName>
        <fullName evidence="4">Thymidylate synthase</fullName>
    </recommendedName>
</protein>
<evidence type="ECO:0008006" key="4">
    <source>
        <dbReference type="Google" id="ProtNLM"/>
    </source>
</evidence>
<proteinExistence type="predicted"/>
<evidence type="ECO:0000256" key="1">
    <source>
        <dbReference type="SAM" id="MobiDB-lite"/>
    </source>
</evidence>
<comment type="caution">
    <text evidence="2">The sequence shown here is derived from an EMBL/GenBank/DDBJ whole genome shotgun (WGS) entry which is preliminary data.</text>
</comment>
<dbReference type="Proteomes" id="UP001515100">
    <property type="component" value="Unassembled WGS sequence"/>
</dbReference>
<keyword evidence="3" id="KW-1185">Reference proteome</keyword>
<evidence type="ECO:0000313" key="2">
    <source>
        <dbReference type="EMBL" id="KAA1378157.1"/>
    </source>
</evidence>
<dbReference type="EMBL" id="SDPP02000002">
    <property type="protein sequence ID" value="KAA1378157.1"/>
    <property type="molecule type" value="Genomic_DNA"/>
</dbReference>
<reference evidence="2" key="1">
    <citation type="submission" date="2019-09" db="EMBL/GenBank/DDBJ databases">
        <authorList>
            <person name="Li J."/>
        </authorList>
    </citation>
    <scope>NUCLEOTIDE SEQUENCE [LARGE SCALE GENOMIC DNA]</scope>
    <source>
        <strain evidence="2">NRBC 14897</strain>
    </source>
</reference>
<dbReference type="AlphaFoldDB" id="A0A641AP39"/>
<organism evidence="2 3">
    <name type="scientific">Aeromicrobium fastidiosum</name>
    <dbReference type="NCBI Taxonomy" id="52699"/>
    <lineage>
        <taxon>Bacteria</taxon>
        <taxon>Bacillati</taxon>
        <taxon>Actinomycetota</taxon>
        <taxon>Actinomycetes</taxon>
        <taxon>Propionibacteriales</taxon>
        <taxon>Nocardioidaceae</taxon>
        <taxon>Aeromicrobium</taxon>
    </lineage>
</organism>
<accession>A0A641AP39</accession>
<feature type="region of interest" description="Disordered" evidence="1">
    <location>
        <begin position="148"/>
        <end position="177"/>
    </location>
</feature>
<sequence length="280" mass="30948">MKSTVATGVFAGSNLSEAWQNTVLGIDRAPDQKLFHTVTRIDDPTTEDDHVRRAIDSLLADEGHIDVETVANTIFPARLADHCATIEELAERYRAMYTTIRRFRDNNRGTYFGRMVSYPGPTATDSTDQLTALVSRLRDQLELKGPMSTPYEVTLDSPGEDAAGTPDPRHGDSHDFDSTAVAHTNAAGEGRIRGFPCMSLLSVQIDRHHLHAFAHYRYELLIEKGYGNYLGIARLQQFLSEQVGLKVGVLTIATGRANVDVSHAKVTKHFAQDSLLVPRS</sequence>
<name>A0A641AP39_9ACTN</name>
<dbReference type="OrthoDB" id="2111297at2"/>
<gene>
    <name evidence="2" type="ORF">ESP62_007190</name>
</gene>
<feature type="compositionally biased region" description="Basic and acidic residues" evidence="1">
    <location>
        <begin position="167"/>
        <end position="177"/>
    </location>
</feature>
<dbReference type="RefSeq" id="WP_129183198.1">
    <property type="nucleotide sequence ID" value="NZ_JAGIOG010000001.1"/>
</dbReference>
<evidence type="ECO:0000313" key="3">
    <source>
        <dbReference type="Proteomes" id="UP001515100"/>
    </source>
</evidence>